<name>A0ACB8S9Q6_9AGAM</name>
<proteinExistence type="predicted"/>
<reference evidence="1" key="1">
    <citation type="submission" date="2021-02" db="EMBL/GenBank/DDBJ databases">
        <authorList>
            <consortium name="DOE Joint Genome Institute"/>
            <person name="Ahrendt S."/>
            <person name="Looney B.P."/>
            <person name="Miyauchi S."/>
            <person name="Morin E."/>
            <person name="Drula E."/>
            <person name="Courty P.E."/>
            <person name="Chicoki N."/>
            <person name="Fauchery L."/>
            <person name="Kohler A."/>
            <person name="Kuo A."/>
            <person name="Labutti K."/>
            <person name="Pangilinan J."/>
            <person name="Lipzen A."/>
            <person name="Riley R."/>
            <person name="Andreopoulos W."/>
            <person name="He G."/>
            <person name="Johnson J."/>
            <person name="Barry K.W."/>
            <person name="Grigoriev I.V."/>
            <person name="Nagy L."/>
            <person name="Hibbett D."/>
            <person name="Henrissat B."/>
            <person name="Matheny P.B."/>
            <person name="Labbe J."/>
            <person name="Martin F."/>
        </authorList>
    </citation>
    <scope>NUCLEOTIDE SEQUENCE</scope>
    <source>
        <strain evidence="1">FP105234-sp</strain>
    </source>
</reference>
<organism evidence="1 2">
    <name type="scientific">Auriscalpium vulgare</name>
    <dbReference type="NCBI Taxonomy" id="40419"/>
    <lineage>
        <taxon>Eukaryota</taxon>
        <taxon>Fungi</taxon>
        <taxon>Dikarya</taxon>
        <taxon>Basidiomycota</taxon>
        <taxon>Agaricomycotina</taxon>
        <taxon>Agaricomycetes</taxon>
        <taxon>Russulales</taxon>
        <taxon>Auriscalpiaceae</taxon>
        <taxon>Auriscalpium</taxon>
    </lineage>
</organism>
<reference evidence="1" key="2">
    <citation type="journal article" date="2022" name="New Phytol.">
        <title>Evolutionary transition to the ectomycorrhizal habit in the genomes of a hyperdiverse lineage of mushroom-forming fungi.</title>
        <authorList>
            <person name="Looney B."/>
            <person name="Miyauchi S."/>
            <person name="Morin E."/>
            <person name="Drula E."/>
            <person name="Courty P.E."/>
            <person name="Kohler A."/>
            <person name="Kuo A."/>
            <person name="LaButti K."/>
            <person name="Pangilinan J."/>
            <person name="Lipzen A."/>
            <person name="Riley R."/>
            <person name="Andreopoulos W."/>
            <person name="He G."/>
            <person name="Johnson J."/>
            <person name="Nolan M."/>
            <person name="Tritt A."/>
            <person name="Barry K.W."/>
            <person name="Grigoriev I.V."/>
            <person name="Nagy L.G."/>
            <person name="Hibbett D."/>
            <person name="Henrissat B."/>
            <person name="Matheny P.B."/>
            <person name="Labbe J."/>
            <person name="Martin F.M."/>
        </authorList>
    </citation>
    <scope>NUCLEOTIDE SEQUENCE</scope>
    <source>
        <strain evidence="1">FP105234-sp</strain>
    </source>
</reference>
<comment type="caution">
    <text evidence="1">The sequence shown here is derived from an EMBL/GenBank/DDBJ whole genome shotgun (WGS) entry which is preliminary data.</text>
</comment>
<evidence type="ECO:0000313" key="2">
    <source>
        <dbReference type="Proteomes" id="UP000814033"/>
    </source>
</evidence>
<accession>A0ACB8S9Q6</accession>
<dbReference type="EMBL" id="MU275843">
    <property type="protein sequence ID" value="KAI0052912.1"/>
    <property type="molecule type" value="Genomic_DNA"/>
</dbReference>
<evidence type="ECO:0000313" key="1">
    <source>
        <dbReference type="EMBL" id="KAI0052912.1"/>
    </source>
</evidence>
<keyword evidence="2" id="KW-1185">Reference proteome</keyword>
<protein>
    <submittedName>
        <fullName evidence="1">Uncharacterized protein</fullName>
    </submittedName>
</protein>
<gene>
    <name evidence="1" type="ORF">FA95DRAFT_1553214</name>
</gene>
<sequence length="411" mass="45472">MHTLSASYIAAAQDITHGAPPQPTFGTTNPDLWVLPPPPVFHSRAFPPLPADPLGPMHDSLVRGTSPHVLRSHTFDVVVKLYGEEFAKTEVVALRFDKWEIDALWERAREDERKGAVGAEDLVAERVTRQDALIAYLVTLQNRCSGEAPIHTIQHLMSVRLRQPPAASAQHLFHRHPHVASNCTQIPNIPLHDKRRNDLLAGAERGAWFSESLYEIAEGAPAWPAGADEPQPAGPSSPPAEVEERPSESSLAEGASPLAPYTSLGLIARAFRRGTRLSRPDNWTERYLRLNSARYKEGTRRGRFYMYPASGAVLVNSLMGVDTKDGAHFGFGPVQYYTDVSWERMFRVHDANPTRRAIIASPTGPCAGWTWRDPASSAVVCFRVQNGVRDRMEEAKARDMEVLKAGDALTL</sequence>
<dbReference type="Proteomes" id="UP000814033">
    <property type="component" value="Unassembled WGS sequence"/>
</dbReference>